<dbReference type="GO" id="GO:0046872">
    <property type="term" value="F:metal ion binding"/>
    <property type="evidence" value="ECO:0007669"/>
    <property type="project" value="InterPro"/>
</dbReference>
<dbReference type="RefSeq" id="WP_067670622.1">
    <property type="nucleotide sequence ID" value="NZ_CBCSIK010000011.1"/>
</dbReference>
<evidence type="ECO:0000259" key="2">
    <source>
        <dbReference type="PROSITE" id="PS50937"/>
    </source>
</evidence>
<dbReference type="PANTHER" id="PTHR30204">
    <property type="entry name" value="REDOX-CYCLING DRUG-SENSING TRANSCRIPTIONAL ACTIVATOR SOXR"/>
    <property type="match status" value="1"/>
</dbReference>
<dbReference type="InterPro" id="IPR000551">
    <property type="entry name" value="MerR-type_HTH_dom"/>
</dbReference>
<dbReference type="EMBL" id="LUAW01000034">
    <property type="protein sequence ID" value="KYQ71041.1"/>
    <property type="molecule type" value="Genomic_DNA"/>
</dbReference>
<dbReference type="Gene3D" id="1.10.1660.10">
    <property type="match status" value="1"/>
</dbReference>
<dbReference type="SMART" id="SM00422">
    <property type="entry name" value="HTH_MERR"/>
    <property type="match status" value="1"/>
</dbReference>
<dbReference type="Proteomes" id="UP000076276">
    <property type="component" value="Unassembled WGS sequence"/>
</dbReference>
<gene>
    <name evidence="3" type="ORF">AZH43_02595</name>
</gene>
<name>A0A151XYY8_9GAMM</name>
<dbReference type="AlphaFoldDB" id="A0A151XYY8"/>
<evidence type="ECO:0000256" key="1">
    <source>
        <dbReference type="ARBA" id="ARBA00023125"/>
    </source>
</evidence>
<dbReference type="InterPro" id="IPR009061">
    <property type="entry name" value="DNA-bd_dom_put_sf"/>
</dbReference>
<feature type="domain" description="HTH merR-type" evidence="2">
    <location>
        <begin position="8"/>
        <end position="77"/>
    </location>
</feature>
<keyword evidence="4" id="KW-1185">Reference proteome</keyword>
<dbReference type="STRING" id="1806892.AZH43_02595"/>
<dbReference type="InterPro" id="IPR047057">
    <property type="entry name" value="MerR_fam"/>
</dbReference>
<sequence>MNPNNPAEYLIKDLVHKTGLSADTIRFYEKKQLVQPSLRGANNYRYYNDDALRRLVFIQRCRALDMTLKEIQRLIELEQNPEQDCCAVNDLIDEHLGHVENRIAELQKFQVQLQQLRQSCTSQSTVDDCQILKQLESLD</sequence>
<reference evidence="3 4" key="1">
    <citation type="submission" date="2016-03" db="EMBL/GenBank/DDBJ databases">
        <title>Acinetobacter genomospecies 28 strain ANC 4149.</title>
        <authorList>
            <person name="Radolfova-Krizova L."/>
            <person name="Nemec A."/>
        </authorList>
    </citation>
    <scope>NUCLEOTIDE SEQUENCE [LARGE SCALE GENOMIC DNA]</scope>
    <source>
        <strain evidence="3 4">ANC 4149</strain>
    </source>
</reference>
<dbReference type="InterPro" id="IPR011791">
    <property type="entry name" value="CadR-PbrR"/>
</dbReference>
<evidence type="ECO:0000313" key="3">
    <source>
        <dbReference type="EMBL" id="KYQ71041.1"/>
    </source>
</evidence>
<dbReference type="PROSITE" id="PS50937">
    <property type="entry name" value="HTH_MERR_2"/>
    <property type="match status" value="1"/>
</dbReference>
<dbReference type="GO" id="GO:0003700">
    <property type="term" value="F:DNA-binding transcription factor activity"/>
    <property type="evidence" value="ECO:0007669"/>
    <property type="project" value="InterPro"/>
</dbReference>
<dbReference type="PANTHER" id="PTHR30204:SF92">
    <property type="entry name" value="HTH-TYPE TRANSCRIPTIONAL REGULATOR ZNTR"/>
    <property type="match status" value="1"/>
</dbReference>
<dbReference type="Pfam" id="PF13411">
    <property type="entry name" value="MerR_1"/>
    <property type="match status" value="1"/>
</dbReference>
<proteinExistence type="predicted"/>
<comment type="caution">
    <text evidence="3">The sequence shown here is derived from an EMBL/GenBank/DDBJ whole genome shotgun (WGS) entry which is preliminary data.</text>
</comment>
<dbReference type="GO" id="GO:0045893">
    <property type="term" value="P:positive regulation of DNA-templated transcription"/>
    <property type="evidence" value="ECO:0007669"/>
    <property type="project" value="InterPro"/>
</dbReference>
<dbReference type="OrthoDB" id="9808480at2"/>
<accession>A0A151XYY8</accession>
<dbReference type="GO" id="GO:0003677">
    <property type="term" value="F:DNA binding"/>
    <property type="evidence" value="ECO:0007669"/>
    <property type="project" value="UniProtKB-KW"/>
</dbReference>
<organism evidence="3 4">
    <name type="scientific">Acinetobacter pragensis</name>
    <dbReference type="NCBI Taxonomy" id="1806892"/>
    <lineage>
        <taxon>Bacteria</taxon>
        <taxon>Pseudomonadati</taxon>
        <taxon>Pseudomonadota</taxon>
        <taxon>Gammaproteobacteria</taxon>
        <taxon>Moraxellales</taxon>
        <taxon>Moraxellaceae</taxon>
        <taxon>Acinetobacter</taxon>
    </lineage>
</organism>
<evidence type="ECO:0000313" key="4">
    <source>
        <dbReference type="Proteomes" id="UP000076276"/>
    </source>
</evidence>
<keyword evidence="1" id="KW-0238">DNA-binding</keyword>
<protein>
    <submittedName>
        <fullName evidence="3">Transcriptional regulator</fullName>
    </submittedName>
</protein>
<dbReference type="CDD" id="cd04784">
    <property type="entry name" value="HTH_CadR-PbrR"/>
    <property type="match status" value="1"/>
</dbReference>
<dbReference type="SUPFAM" id="SSF46955">
    <property type="entry name" value="Putative DNA-binding domain"/>
    <property type="match status" value="1"/>
</dbReference>